<dbReference type="Proteomes" id="UP001551176">
    <property type="component" value="Unassembled WGS sequence"/>
</dbReference>
<name>A0ABV3BWQ0_9ACTN</name>
<dbReference type="EMBL" id="JBEYXV010000020">
    <property type="protein sequence ID" value="MEU6825447.1"/>
    <property type="molecule type" value="Genomic_DNA"/>
</dbReference>
<sequence>MSAAQADAAESEIAMTSGPIGTKAPDLAELRKPGGWDRYLKESAADEARSTVPHETVGPARSGVFRSPEESAVSRTQGNFVSATAVTLPEPSHTMTADECLEGLGSKEFYIKSRYAVCSGREFTNTWFTNREPLGVSHFTVLAIGTIPKDSRTMTVTYHFGGFWATGRQNATGLGITTRAKIAQSWPSTAKYKQGGTAMPVKRTWSQLVASNSFKHTVYAAPGQGSNGSTDSVFAAYQPNIKLSPPPGWTIGQPSDRDVFMLPPRWDKATYLPNRAKGAAVFSVSTALKFSTKRSAPEWDVAKHIKLAYTNPGATKPPYGDKKLPGNSANAPLTRLYKDSTRRDENRNRAIYNCKKYYGADYTEGGKKECDEFPMATTYEGAAQSKYDHRAHPKNFSAKPVDEKANGAAGNLAGQYYTKNRILDGPDDGFLVKITS</sequence>
<evidence type="ECO:0000313" key="3">
    <source>
        <dbReference type="Proteomes" id="UP001551176"/>
    </source>
</evidence>
<accession>A0ABV3BWQ0</accession>
<keyword evidence="3" id="KW-1185">Reference proteome</keyword>
<feature type="region of interest" description="Disordered" evidence="1">
    <location>
        <begin position="1"/>
        <end position="28"/>
    </location>
</feature>
<proteinExistence type="predicted"/>
<evidence type="ECO:0000313" key="2">
    <source>
        <dbReference type="EMBL" id="MEU6825447.1"/>
    </source>
</evidence>
<gene>
    <name evidence="2" type="ORF">ABZ921_32930</name>
</gene>
<feature type="compositionally biased region" description="Low complexity" evidence="1">
    <location>
        <begin position="1"/>
        <end position="14"/>
    </location>
</feature>
<protein>
    <submittedName>
        <fullName evidence="2">Uncharacterized protein</fullName>
    </submittedName>
</protein>
<dbReference type="RefSeq" id="WP_359355898.1">
    <property type="nucleotide sequence ID" value="NZ_JBEYXV010000020.1"/>
</dbReference>
<evidence type="ECO:0000256" key="1">
    <source>
        <dbReference type="SAM" id="MobiDB-lite"/>
    </source>
</evidence>
<feature type="region of interest" description="Disordered" evidence="1">
    <location>
        <begin position="43"/>
        <end position="71"/>
    </location>
</feature>
<reference evidence="2 3" key="1">
    <citation type="submission" date="2024-06" db="EMBL/GenBank/DDBJ databases">
        <title>The Natural Products Discovery Center: Release of the First 8490 Sequenced Strains for Exploring Actinobacteria Biosynthetic Diversity.</title>
        <authorList>
            <person name="Kalkreuter E."/>
            <person name="Kautsar S.A."/>
            <person name="Yang D."/>
            <person name="Bader C.D."/>
            <person name="Teijaro C.N."/>
            <person name="Fluegel L."/>
            <person name="Davis C.M."/>
            <person name="Simpson J.R."/>
            <person name="Lauterbach L."/>
            <person name="Steele A.D."/>
            <person name="Gui C."/>
            <person name="Meng S."/>
            <person name="Li G."/>
            <person name="Viehrig K."/>
            <person name="Ye F."/>
            <person name="Su P."/>
            <person name="Kiefer A.F."/>
            <person name="Nichols A."/>
            <person name="Cepeda A.J."/>
            <person name="Yan W."/>
            <person name="Fan B."/>
            <person name="Jiang Y."/>
            <person name="Adhikari A."/>
            <person name="Zheng C.-J."/>
            <person name="Schuster L."/>
            <person name="Cowan T.M."/>
            <person name="Smanski M.J."/>
            <person name="Chevrette M.G."/>
            <person name="De Carvalho L.P.S."/>
            <person name="Shen B."/>
        </authorList>
    </citation>
    <scope>NUCLEOTIDE SEQUENCE [LARGE SCALE GENOMIC DNA]</scope>
    <source>
        <strain evidence="2 3">NPDC046838</strain>
    </source>
</reference>
<comment type="caution">
    <text evidence="2">The sequence shown here is derived from an EMBL/GenBank/DDBJ whole genome shotgun (WGS) entry which is preliminary data.</text>
</comment>
<organism evidence="2 3">
    <name type="scientific">Streptomyces atriruber</name>
    <dbReference type="NCBI Taxonomy" id="545121"/>
    <lineage>
        <taxon>Bacteria</taxon>
        <taxon>Bacillati</taxon>
        <taxon>Actinomycetota</taxon>
        <taxon>Actinomycetes</taxon>
        <taxon>Kitasatosporales</taxon>
        <taxon>Streptomycetaceae</taxon>
        <taxon>Streptomyces</taxon>
    </lineage>
</organism>